<evidence type="ECO:0000256" key="3">
    <source>
        <dbReference type="PROSITE-ProRule" id="PRU10133"/>
    </source>
</evidence>
<evidence type="ECO:0000313" key="8">
    <source>
        <dbReference type="Proteomes" id="UP001234178"/>
    </source>
</evidence>
<dbReference type="Pfam" id="PF00179">
    <property type="entry name" value="UQ_con"/>
    <property type="match status" value="1"/>
</dbReference>
<feature type="compositionally biased region" description="Low complexity" evidence="5">
    <location>
        <begin position="205"/>
        <end position="247"/>
    </location>
</feature>
<evidence type="ECO:0000256" key="5">
    <source>
        <dbReference type="SAM" id="MobiDB-lite"/>
    </source>
</evidence>
<keyword evidence="1" id="KW-0808">Transferase</keyword>
<dbReference type="InterPro" id="IPR023313">
    <property type="entry name" value="UBQ-conjugating_AS"/>
</dbReference>
<sequence>MKPELLQFLFSLQQVCENFKRMMPNSIRTMRMAKEIQDLTKNPPHGITCWPKNDRNDLLEAIVQGSEGTPYANGNFRIDIVIPERYPMDPPQLKFLTKVYHPNIDNATGLICLDVLKMPPHGRWRPVNNLSLTLTAVQQLLSDPNPHDPLDSAIAQEYIANRTLFLENAKKWTKLYAVDDSSARPSKRKSMDEEICEDAAKRLRPSSPSKPSNSEESPSKDSSVACAQPSNKIIRPSSPSKPSNSEESPSKDSAVACAQLSNKIMLKRKDDNEPVFHEAPKRSRKSRSLVRSEGDSIPEKQ</sequence>
<keyword evidence="4" id="KW-0067">ATP-binding</keyword>
<accession>A0ABR0A6Y3</accession>
<name>A0ABR0A6Y3_9CRUS</name>
<keyword evidence="4" id="KW-0547">Nucleotide-binding</keyword>
<dbReference type="PROSITE" id="PS00183">
    <property type="entry name" value="UBC_1"/>
    <property type="match status" value="1"/>
</dbReference>
<proteinExistence type="inferred from homology"/>
<dbReference type="InterPro" id="IPR000608">
    <property type="entry name" value="UBC"/>
</dbReference>
<organism evidence="7 8">
    <name type="scientific">Daphnia magna</name>
    <dbReference type="NCBI Taxonomy" id="35525"/>
    <lineage>
        <taxon>Eukaryota</taxon>
        <taxon>Metazoa</taxon>
        <taxon>Ecdysozoa</taxon>
        <taxon>Arthropoda</taxon>
        <taxon>Crustacea</taxon>
        <taxon>Branchiopoda</taxon>
        <taxon>Diplostraca</taxon>
        <taxon>Cladocera</taxon>
        <taxon>Anomopoda</taxon>
        <taxon>Daphniidae</taxon>
        <taxon>Daphnia</taxon>
    </lineage>
</organism>
<feature type="compositionally biased region" description="Basic and acidic residues" evidence="5">
    <location>
        <begin position="267"/>
        <end position="281"/>
    </location>
</feature>
<evidence type="ECO:0000256" key="1">
    <source>
        <dbReference type="ARBA" id="ARBA00022679"/>
    </source>
</evidence>
<evidence type="ECO:0000259" key="6">
    <source>
        <dbReference type="PROSITE" id="PS50127"/>
    </source>
</evidence>
<dbReference type="CDD" id="cd23805">
    <property type="entry name" value="UBCc_UBE2T"/>
    <property type="match status" value="1"/>
</dbReference>
<evidence type="ECO:0000256" key="4">
    <source>
        <dbReference type="RuleBase" id="RU362109"/>
    </source>
</evidence>
<evidence type="ECO:0000313" key="7">
    <source>
        <dbReference type="EMBL" id="KAK4020906.1"/>
    </source>
</evidence>
<dbReference type="PROSITE" id="PS50127">
    <property type="entry name" value="UBC_2"/>
    <property type="match status" value="1"/>
</dbReference>
<feature type="region of interest" description="Disordered" evidence="5">
    <location>
        <begin position="180"/>
        <end position="301"/>
    </location>
</feature>
<keyword evidence="8" id="KW-1185">Reference proteome</keyword>
<feature type="domain" description="UBC core" evidence="6">
    <location>
        <begin position="27"/>
        <end position="178"/>
    </location>
</feature>
<comment type="similarity">
    <text evidence="4">Belongs to the ubiquitin-conjugating enzyme family.</text>
</comment>
<dbReference type="SMART" id="SM00212">
    <property type="entry name" value="UBCc"/>
    <property type="match status" value="1"/>
</dbReference>
<gene>
    <name evidence="7" type="ORF">OUZ56_002848</name>
</gene>
<dbReference type="InterPro" id="IPR050113">
    <property type="entry name" value="Ub_conjugating_enzyme"/>
</dbReference>
<evidence type="ECO:0000256" key="2">
    <source>
        <dbReference type="ARBA" id="ARBA00022786"/>
    </source>
</evidence>
<reference evidence="7 8" key="1">
    <citation type="journal article" date="2023" name="Nucleic Acids Res.">
        <title>The hologenome of Daphnia magna reveals possible DNA methylation and microbiome-mediated evolution of the host genome.</title>
        <authorList>
            <person name="Chaturvedi A."/>
            <person name="Li X."/>
            <person name="Dhandapani V."/>
            <person name="Marshall H."/>
            <person name="Kissane S."/>
            <person name="Cuenca-Cambronero M."/>
            <person name="Asole G."/>
            <person name="Calvet F."/>
            <person name="Ruiz-Romero M."/>
            <person name="Marangio P."/>
            <person name="Guigo R."/>
            <person name="Rago D."/>
            <person name="Mirbahai L."/>
            <person name="Eastwood N."/>
            <person name="Colbourne J.K."/>
            <person name="Zhou J."/>
            <person name="Mallon E."/>
            <person name="Orsini L."/>
        </authorList>
    </citation>
    <scope>NUCLEOTIDE SEQUENCE [LARGE SCALE GENOMIC DNA]</scope>
    <source>
        <strain evidence="7">LRV0_1</strain>
    </source>
</reference>
<dbReference type="InterPro" id="IPR016135">
    <property type="entry name" value="UBQ-conjugating_enzyme/RWD"/>
</dbReference>
<dbReference type="SUPFAM" id="SSF54495">
    <property type="entry name" value="UBC-like"/>
    <property type="match status" value="1"/>
</dbReference>
<feature type="compositionally biased region" description="Basic and acidic residues" evidence="5">
    <location>
        <begin position="290"/>
        <end position="301"/>
    </location>
</feature>
<keyword evidence="2 4" id="KW-0833">Ubl conjugation pathway</keyword>
<dbReference type="Gene3D" id="3.10.110.10">
    <property type="entry name" value="Ubiquitin Conjugating Enzyme"/>
    <property type="match status" value="1"/>
</dbReference>
<dbReference type="PANTHER" id="PTHR24067">
    <property type="entry name" value="UBIQUITIN-CONJUGATING ENZYME E2"/>
    <property type="match status" value="1"/>
</dbReference>
<protein>
    <recommendedName>
        <fullName evidence="6">UBC core domain-containing protein</fullName>
    </recommendedName>
</protein>
<feature type="active site" description="Glycyl thioester intermediate" evidence="3">
    <location>
        <position position="112"/>
    </location>
</feature>
<comment type="caution">
    <text evidence="7">The sequence shown here is derived from an EMBL/GenBank/DDBJ whole genome shotgun (WGS) entry which is preliminary data.</text>
</comment>
<dbReference type="EMBL" id="JAOYFB010000036">
    <property type="protein sequence ID" value="KAK4020906.1"/>
    <property type="molecule type" value="Genomic_DNA"/>
</dbReference>
<dbReference type="Proteomes" id="UP001234178">
    <property type="component" value="Unassembled WGS sequence"/>
</dbReference>